<dbReference type="Proteomes" id="UP000887574">
    <property type="component" value="Unplaced"/>
</dbReference>
<dbReference type="AlphaFoldDB" id="A0A915D3F3"/>
<evidence type="ECO:0000313" key="3">
    <source>
        <dbReference type="WBParaSite" id="jg15001.2"/>
    </source>
</evidence>
<dbReference type="CDD" id="cd00105">
    <property type="entry name" value="KH-I"/>
    <property type="match status" value="1"/>
</dbReference>
<reference evidence="3" key="1">
    <citation type="submission" date="2022-11" db="UniProtKB">
        <authorList>
            <consortium name="WormBaseParasite"/>
        </authorList>
    </citation>
    <scope>IDENTIFICATION</scope>
</reference>
<name>A0A915D3F3_9BILA</name>
<dbReference type="GO" id="GO:0003723">
    <property type="term" value="F:RNA binding"/>
    <property type="evidence" value="ECO:0007669"/>
    <property type="project" value="InterPro"/>
</dbReference>
<dbReference type="InterPro" id="IPR036612">
    <property type="entry name" value="KH_dom_type_1_sf"/>
</dbReference>
<feature type="region of interest" description="Disordered" evidence="1">
    <location>
        <begin position="275"/>
        <end position="295"/>
    </location>
</feature>
<evidence type="ECO:0000313" key="2">
    <source>
        <dbReference type="Proteomes" id="UP000887574"/>
    </source>
</evidence>
<sequence>MKKIHIKFGANSRITKVTNPEAVLTILCDFDKISCVFKELLPVITKHQPFEATELRLLFHRVHCHFLMGLKGKNVILLGNVFNSLILTHSIDCPQSTERVIILSGSQEDMVPLVAQIAVYLKDEIPPMNKYQARKMYDPAVLQNCKISPSVYGGYGKESEISKVKQTVHLSIPNWLARAHLHNEFTEISRCRYLLNTQTRVKVGEGSDQEENSSLKIVGSPHRIQAAVVLIKKSLRRTKVGCEYLAEVYKQRAKTLTMNSNRKWWEEKARQINRTEQDDQHLLNNSAETPEPQHLYPDTDCQQRLICENFTSQKTISWSDPKKLKSFCDFYELKANIMEEAEQLLESEAVFCPYQIQQVSGARVLMRRAESKDGKGNFIVTIQGNFKEIELAKRFIDNCVSFPLPPNQPNMHPQTFFENETSEQETESNMSDKEEKNVAKMLRMLEQNGSFPGLLTYIQPNKTIFIPNHSQQKLGINLLEMKWMGDTCRIEAALPKKDEIY</sequence>
<organism evidence="2 3">
    <name type="scientific">Ditylenchus dipsaci</name>
    <dbReference type="NCBI Taxonomy" id="166011"/>
    <lineage>
        <taxon>Eukaryota</taxon>
        <taxon>Metazoa</taxon>
        <taxon>Ecdysozoa</taxon>
        <taxon>Nematoda</taxon>
        <taxon>Chromadorea</taxon>
        <taxon>Rhabditida</taxon>
        <taxon>Tylenchina</taxon>
        <taxon>Tylenchomorpha</taxon>
        <taxon>Sphaerularioidea</taxon>
        <taxon>Anguinidae</taxon>
        <taxon>Anguininae</taxon>
        <taxon>Ditylenchus</taxon>
    </lineage>
</organism>
<proteinExistence type="predicted"/>
<dbReference type="WBParaSite" id="jg15001.2">
    <property type="protein sequence ID" value="jg15001.2"/>
    <property type="gene ID" value="jg15001"/>
</dbReference>
<dbReference type="SUPFAM" id="SSF54791">
    <property type="entry name" value="Eukaryotic type KH-domain (KH-domain type I)"/>
    <property type="match status" value="1"/>
</dbReference>
<keyword evidence="2" id="KW-1185">Reference proteome</keyword>
<evidence type="ECO:0000256" key="1">
    <source>
        <dbReference type="SAM" id="MobiDB-lite"/>
    </source>
</evidence>
<accession>A0A915D3F3</accession>
<protein>
    <submittedName>
        <fullName evidence="3">Uncharacterized protein</fullName>
    </submittedName>
</protein>